<feature type="domain" description="NB-ARC" evidence="1">
    <location>
        <begin position="13"/>
        <end position="85"/>
    </location>
</feature>
<sequence length="185" mass="20966">DVETALHFVRQAILDSYPNLLIVLDDVWSADIVGAFDELQCRILATTRNKSLFNVAICEKEFVAMNPVGFTKTEALNVLAQYAGCKPSELPNEASAIFQLCEGHPLVINLIGSLIREHEERWQRYYEELKAQHLDDIEHKTPYRYSTFYKAAKISCDDLTPQQLKNFCAFAIFPVNVLVPDAVSL</sequence>
<dbReference type="InterPro" id="IPR027417">
    <property type="entry name" value="P-loop_NTPase"/>
</dbReference>
<dbReference type="Pfam" id="PF00931">
    <property type="entry name" value="NB-ARC"/>
    <property type="match status" value="1"/>
</dbReference>
<dbReference type="GO" id="GO:0005829">
    <property type="term" value="C:cytosol"/>
    <property type="evidence" value="ECO:0007669"/>
    <property type="project" value="UniProtKB-ARBA"/>
</dbReference>
<dbReference type="GO" id="GO:0043531">
    <property type="term" value="F:ADP binding"/>
    <property type="evidence" value="ECO:0007669"/>
    <property type="project" value="InterPro"/>
</dbReference>
<evidence type="ECO:0000313" key="2">
    <source>
        <dbReference type="Proteomes" id="UP000887566"/>
    </source>
</evidence>
<dbReference type="PANTHER" id="PTHR22845:SF5">
    <property type="entry name" value="APOPTOTIC PROTEASE-ACTIVATING FACTOR 1"/>
    <property type="match status" value="1"/>
</dbReference>
<dbReference type="PANTHER" id="PTHR22845">
    <property type="entry name" value="APOPTOTIC PROTEASE-ACTIVATING FACTOR 1"/>
    <property type="match status" value="1"/>
</dbReference>
<accession>A0A914VCF7</accession>
<dbReference type="Proteomes" id="UP000887566">
    <property type="component" value="Unplaced"/>
</dbReference>
<dbReference type="GO" id="GO:0006915">
    <property type="term" value="P:apoptotic process"/>
    <property type="evidence" value="ECO:0007669"/>
    <property type="project" value="UniProtKB-ARBA"/>
</dbReference>
<organism evidence="2 3">
    <name type="scientific">Plectus sambesii</name>
    <dbReference type="NCBI Taxonomy" id="2011161"/>
    <lineage>
        <taxon>Eukaryota</taxon>
        <taxon>Metazoa</taxon>
        <taxon>Ecdysozoa</taxon>
        <taxon>Nematoda</taxon>
        <taxon>Chromadorea</taxon>
        <taxon>Plectida</taxon>
        <taxon>Plectina</taxon>
        <taxon>Plectoidea</taxon>
        <taxon>Plectidae</taxon>
        <taxon>Plectus</taxon>
    </lineage>
</organism>
<protein>
    <submittedName>
        <fullName evidence="3">NB-ARC domain-containing protein</fullName>
    </submittedName>
</protein>
<keyword evidence="2" id="KW-1185">Reference proteome</keyword>
<proteinExistence type="predicted"/>
<evidence type="ECO:0000313" key="3">
    <source>
        <dbReference type="WBParaSite" id="PSAMB.scaffold17752size1061.g37396.t1"/>
    </source>
</evidence>
<dbReference type="Gene3D" id="3.40.50.300">
    <property type="entry name" value="P-loop containing nucleotide triphosphate hydrolases"/>
    <property type="match status" value="1"/>
</dbReference>
<dbReference type="AlphaFoldDB" id="A0A914VCF7"/>
<dbReference type="WBParaSite" id="PSAMB.scaffold17752size1061.g37396.t1">
    <property type="protein sequence ID" value="PSAMB.scaffold17752size1061.g37396.t1"/>
    <property type="gene ID" value="PSAMB.scaffold17752size1061.g37396"/>
</dbReference>
<dbReference type="InterPro" id="IPR042197">
    <property type="entry name" value="Apaf_helical"/>
</dbReference>
<dbReference type="Gene3D" id="1.10.8.430">
    <property type="entry name" value="Helical domain of apoptotic protease-activating factors"/>
    <property type="match status" value="1"/>
</dbReference>
<evidence type="ECO:0000259" key="1">
    <source>
        <dbReference type="Pfam" id="PF00931"/>
    </source>
</evidence>
<dbReference type="SUPFAM" id="SSF52540">
    <property type="entry name" value="P-loop containing nucleoside triphosphate hydrolases"/>
    <property type="match status" value="1"/>
</dbReference>
<dbReference type="InterPro" id="IPR002182">
    <property type="entry name" value="NB-ARC"/>
</dbReference>
<reference evidence="3" key="1">
    <citation type="submission" date="2022-11" db="UniProtKB">
        <authorList>
            <consortium name="WormBaseParasite"/>
        </authorList>
    </citation>
    <scope>IDENTIFICATION</scope>
</reference>
<name>A0A914VCF7_9BILA</name>